<dbReference type="AlphaFoldDB" id="A0A1G7XUW0"/>
<dbReference type="Gene3D" id="2.60.40.1890">
    <property type="entry name" value="PCu(A)C copper chaperone"/>
    <property type="match status" value="1"/>
</dbReference>
<dbReference type="OrthoDB" id="4328980at2"/>
<dbReference type="PANTHER" id="PTHR36302">
    <property type="entry name" value="BLR7088 PROTEIN"/>
    <property type="match status" value="1"/>
</dbReference>
<protein>
    <recommendedName>
        <fullName evidence="5">Copper(I)-binding protein</fullName>
    </recommendedName>
</protein>
<evidence type="ECO:0000313" key="4">
    <source>
        <dbReference type="Proteomes" id="UP000198614"/>
    </source>
</evidence>
<evidence type="ECO:0008006" key="5">
    <source>
        <dbReference type="Google" id="ProtNLM"/>
    </source>
</evidence>
<proteinExistence type="predicted"/>
<dbReference type="InterPro" id="IPR036182">
    <property type="entry name" value="PCuAC_sf"/>
</dbReference>
<feature type="transmembrane region" description="Helical" evidence="2">
    <location>
        <begin position="39"/>
        <end position="60"/>
    </location>
</feature>
<dbReference type="SUPFAM" id="SSF110087">
    <property type="entry name" value="DR1885-like metal-binding protein"/>
    <property type="match status" value="1"/>
</dbReference>
<dbReference type="InterPro" id="IPR058248">
    <property type="entry name" value="Lxx211020-like"/>
</dbReference>
<evidence type="ECO:0000256" key="1">
    <source>
        <dbReference type="SAM" id="MobiDB-lite"/>
    </source>
</evidence>
<evidence type="ECO:0000313" key="3">
    <source>
        <dbReference type="EMBL" id="SDG87947.1"/>
    </source>
</evidence>
<name>A0A1G7XUW0_9ACTN</name>
<gene>
    <name evidence="3" type="ORF">SAMN05216260_13419</name>
</gene>
<reference evidence="3 4" key="1">
    <citation type="submission" date="2016-10" db="EMBL/GenBank/DDBJ databases">
        <authorList>
            <person name="de Groot N.N."/>
        </authorList>
    </citation>
    <scope>NUCLEOTIDE SEQUENCE [LARGE SCALE GENOMIC DNA]</scope>
    <source>
        <strain evidence="3 4">CGMCC 4.1859</strain>
    </source>
</reference>
<dbReference type="EMBL" id="FNAX01000034">
    <property type="protein sequence ID" value="SDG87947.1"/>
    <property type="molecule type" value="Genomic_DNA"/>
</dbReference>
<keyword evidence="2" id="KW-1133">Transmembrane helix</keyword>
<evidence type="ECO:0000256" key="2">
    <source>
        <dbReference type="SAM" id="Phobius"/>
    </source>
</evidence>
<keyword evidence="2" id="KW-0812">Transmembrane</keyword>
<dbReference type="PANTHER" id="PTHR36302:SF1">
    <property type="entry name" value="COPPER CHAPERONE PCU(A)C"/>
    <property type="match status" value="1"/>
</dbReference>
<feature type="region of interest" description="Disordered" evidence="1">
    <location>
        <begin position="1"/>
        <end position="33"/>
    </location>
</feature>
<organism evidence="3 4">
    <name type="scientific">Streptomyces griseoaurantiacus</name>
    <dbReference type="NCBI Taxonomy" id="68213"/>
    <lineage>
        <taxon>Bacteria</taxon>
        <taxon>Bacillati</taxon>
        <taxon>Actinomycetota</taxon>
        <taxon>Actinomycetes</taxon>
        <taxon>Kitasatosporales</taxon>
        <taxon>Streptomycetaceae</taxon>
        <taxon>Streptomyces</taxon>
        <taxon>Streptomyces aurantiacus group</taxon>
    </lineage>
</organism>
<dbReference type="Proteomes" id="UP000198614">
    <property type="component" value="Unassembled WGS sequence"/>
</dbReference>
<sequence length="196" mass="19700">MTSGAAPAAVPPVPDSRTGKGAQTPPHPWRPTRRGLEDAALAALAPVCAAVLALGGLAVWTASGGAGSPARVAVADARLYLPAPGAAETAAFFRVTNTGGAPDTLVEVTSSAVGPGIALSRHRMTEGNAAYREPAESLPVPAGGTLDMSPLSSDVTVPVPDAARWRTGDLVPFVLRFADGEPVGTLAVVVRPGARE</sequence>
<accession>A0A1G7XUW0</accession>
<keyword evidence="2" id="KW-0472">Membrane</keyword>
<dbReference type="InterPro" id="IPR007410">
    <property type="entry name" value="LpqE-like"/>
</dbReference>
<dbReference type="Pfam" id="PF04314">
    <property type="entry name" value="PCuAC"/>
    <property type="match status" value="1"/>
</dbReference>